<dbReference type="PANTHER" id="PTHR46229">
    <property type="entry name" value="BOLA TRANSCRIPTION REGULATOR"/>
    <property type="match status" value="1"/>
</dbReference>
<comment type="caution">
    <text evidence="4">The sequence shown here is derived from an EMBL/GenBank/DDBJ whole genome shotgun (WGS) entry which is preliminary data.</text>
</comment>
<dbReference type="GO" id="GO:0005829">
    <property type="term" value="C:cytosol"/>
    <property type="evidence" value="ECO:0007669"/>
    <property type="project" value="TreeGrafter"/>
</dbReference>
<evidence type="ECO:0000313" key="4">
    <source>
        <dbReference type="EMBL" id="RUO22116.1"/>
    </source>
</evidence>
<feature type="region of interest" description="Disordered" evidence="3">
    <location>
        <begin position="84"/>
        <end position="104"/>
    </location>
</feature>
<keyword evidence="5" id="KW-1185">Reference proteome</keyword>
<protein>
    <submittedName>
        <fullName evidence="4">BolA family transcriptional regulator</fullName>
    </submittedName>
</protein>
<evidence type="ECO:0000313" key="5">
    <source>
        <dbReference type="Proteomes" id="UP000288212"/>
    </source>
</evidence>
<evidence type="ECO:0000256" key="2">
    <source>
        <dbReference type="RuleBase" id="RU003860"/>
    </source>
</evidence>
<evidence type="ECO:0000256" key="1">
    <source>
        <dbReference type="ARBA" id="ARBA00005578"/>
    </source>
</evidence>
<name>A0A432VZM7_9GAMM</name>
<comment type="similarity">
    <text evidence="1 2">Belongs to the BolA/IbaG family.</text>
</comment>
<dbReference type="SUPFAM" id="SSF82657">
    <property type="entry name" value="BolA-like"/>
    <property type="match status" value="1"/>
</dbReference>
<evidence type="ECO:0000256" key="3">
    <source>
        <dbReference type="SAM" id="MobiDB-lite"/>
    </source>
</evidence>
<dbReference type="PIRSF" id="PIRSF003113">
    <property type="entry name" value="BolA"/>
    <property type="match status" value="1"/>
</dbReference>
<reference evidence="4 5" key="1">
    <citation type="journal article" date="2011" name="Front. Microbiol.">
        <title>Genomic signatures of strain selection and enhancement in Bacillus atrophaeus var. globigii, a historical biowarfare simulant.</title>
        <authorList>
            <person name="Gibbons H.S."/>
            <person name="Broomall S.M."/>
            <person name="McNew L.A."/>
            <person name="Daligault H."/>
            <person name="Chapman C."/>
            <person name="Bruce D."/>
            <person name="Karavis M."/>
            <person name="Krepps M."/>
            <person name="McGregor P.A."/>
            <person name="Hong C."/>
            <person name="Park K.H."/>
            <person name="Akmal A."/>
            <person name="Feldman A."/>
            <person name="Lin J.S."/>
            <person name="Chang W.E."/>
            <person name="Higgs B.W."/>
            <person name="Demirev P."/>
            <person name="Lindquist J."/>
            <person name="Liem A."/>
            <person name="Fochler E."/>
            <person name="Read T.D."/>
            <person name="Tapia R."/>
            <person name="Johnson S."/>
            <person name="Bishop-Lilly K.A."/>
            <person name="Detter C."/>
            <person name="Han C."/>
            <person name="Sozhamannan S."/>
            <person name="Rosenzweig C.N."/>
            <person name="Skowronski E.W."/>
        </authorList>
    </citation>
    <scope>NUCLEOTIDE SEQUENCE [LARGE SCALE GENOMIC DNA]</scope>
    <source>
        <strain evidence="4 5">AK5</strain>
    </source>
</reference>
<gene>
    <name evidence="4" type="ORF">CWE06_04300</name>
</gene>
<dbReference type="Pfam" id="PF01722">
    <property type="entry name" value="BolA"/>
    <property type="match status" value="1"/>
</dbReference>
<dbReference type="InterPro" id="IPR050961">
    <property type="entry name" value="BolA/IbaG_stress_morph_reg"/>
</dbReference>
<organism evidence="4 5">
    <name type="scientific">Aliidiomarina haloalkalitolerans</name>
    <dbReference type="NCBI Taxonomy" id="859059"/>
    <lineage>
        <taxon>Bacteria</taxon>
        <taxon>Pseudomonadati</taxon>
        <taxon>Pseudomonadota</taxon>
        <taxon>Gammaproteobacteria</taxon>
        <taxon>Alteromonadales</taxon>
        <taxon>Idiomarinaceae</taxon>
        <taxon>Aliidiomarina</taxon>
    </lineage>
</organism>
<dbReference type="EMBL" id="PIPI01000001">
    <property type="protein sequence ID" value="RUO22116.1"/>
    <property type="molecule type" value="Genomic_DNA"/>
</dbReference>
<dbReference type="AlphaFoldDB" id="A0A432VZM7"/>
<dbReference type="InterPro" id="IPR036065">
    <property type="entry name" value="BolA-like_sf"/>
</dbReference>
<dbReference type="Gene3D" id="3.10.20.90">
    <property type="entry name" value="Phosphatidylinositol 3-kinase Catalytic Subunit, Chain A, domain 1"/>
    <property type="match status" value="1"/>
</dbReference>
<dbReference type="GO" id="GO:0006351">
    <property type="term" value="P:DNA-templated transcription"/>
    <property type="evidence" value="ECO:0007669"/>
    <property type="project" value="TreeGrafter"/>
</dbReference>
<dbReference type="PANTHER" id="PTHR46229:SF2">
    <property type="entry name" value="BOLA-LIKE PROTEIN 1"/>
    <property type="match status" value="1"/>
</dbReference>
<sequence>MYSRIEEKLKAAFSPEFLDVIDESHQHGGGTLHETHFKVVIVTRNFDGLRLLQRHRAVNETLKDELRSTVHALALHTYTPEEWHKKSGTAPISPACRGGSKLDA</sequence>
<dbReference type="OrthoDB" id="9801469at2"/>
<proteinExistence type="inferred from homology"/>
<dbReference type="Proteomes" id="UP000288212">
    <property type="component" value="Unassembled WGS sequence"/>
</dbReference>
<accession>A0A432VZM7</accession>
<dbReference type="InterPro" id="IPR002634">
    <property type="entry name" value="BolA"/>
</dbReference>